<evidence type="ECO:0000313" key="4">
    <source>
        <dbReference type="Proteomes" id="UP000095544"/>
    </source>
</evidence>
<name>A0A174MH58_9FIRM</name>
<dbReference type="Pfam" id="PF04909">
    <property type="entry name" value="Amidohydro_2"/>
    <property type="match status" value="1"/>
</dbReference>
<dbReference type="CDD" id="cd01292">
    <property type="entry name" value="metallo-dependent_hydrolases"/>
    <property type="match status" value="1"/>
</dbReference>
<dbReference type="InterPro" id="IPR032466">
    <property type="entry name" value="Metal_Hydrolase"/>
</dbReference>
<dbReference type="STRING" id="39482.ERS852491_04904"/>
<dbReference type="GO" id="GO:0016831">
    <property type="term" value="F:carboxy-lyase activity"/>
    <property type="evidence" value="ECO:0007669"/>
    <property type="project" value="InterPro"/>
</dbReference>
<dbReference type="AlphaFoldDB" id="A0A174MH58"/>
<dbReference type="PANTHER" id="PTHR21240:SF28">
    <property type="entry name" value="ISO-OROTATE DECARBOXYLASE (EUROFUNG)"/>
    <property type="match status" value="1"/>
</dbReference>
<protein>
    <submittedName>
        <fullName evidence="3">Predicted metal-dependent hydrolase of the TIM-barrel fold</fullName>
    </submittedName>
</protein>
<sequence>MILDAHSHLGEDVIFDCRHTEEDLLENNRKYGIAGGIVQPFIGRPYMEVTRQYHDRIGQFCRNNRNYWGMASINPHFRHEEYEKEARRCVEELGFIGLKLTPVSHAVNPESRDGLFVFETARKLGVPVMVHTGYGVPFADPEKLRKAAGLYPDVKMVIAHLGSGFYASQAIHLAQEYEQVCLEPSGCGIGETYEALRALNGKKVMFSSDSPLQIPTELAKYRTILERHPEWEKDIFWRTACGVFGIRPEECAIQ</sequence>
<accession>A0A174MH58</accession>
<evidence type="ECO:0000313" key="3">
    <source>
        <dbReference type="EMBL" id="CUP34107.1"/>
    </source>
</evidence>
<dbReference type="GO" id="GO:0019748">
    <property type="term" value="P:secondary metabolic process"/>
    <property type="evidence" value="ECO:0007669"/>
    <property type="project" value="TreeGrafter"/>
</dbReference>
<dbReference type="RefSeq" id="WP_055155255.1">
    <property type="nucleotide sequence ID" value="NZ_CYZU01000085.1"/>
</dbReference>
<reference evidence="3 4" key="1">
    <citation type="submission" date="2015-09" db="EMBL/GenBank/DDBJ databases">
        <authorList>
            <consortium name="Pathogen Informatics"/>
        </authorList>
    </citation>
    <scope>NUCLEOTIDE SEQUENCE [LARGE SCALE GENOMIC DNA]</scope>
    <source>
        <strain evidence="3 4">2789STDY5834876</strain>
    </source>
</reference>
<dbReference type="InterPro" id="IPR006680">
    <property type="entry name" value="Amidohydro-rel"/>
</dbReference>
<dbReference type="PANTHER" id="PTHR21240">
    <property type="entry name" value="2-AMINO-3-CARBOXYLMUCONATE-6-SEMIALDEHYDE DECARBOXYLASE"/>
    <property type="match status" value="1"/>
</dbReference>
<evidence type="ECO:0000256" key="1">
    <source>
        <dbReference type="ARBA" id="ARBA00023239"/>
    </source>
</evidence>
<dbReference type="Gene3D" id="3.20.20.140">
    <property type="entry name" value="Metal-dependent hydrolases"/>
    <property type="match status" value="1"/>
</dbReference>
<dbReference type="SUPFAM" id="SSF51556">
    <property type="entry name" value="Metallo-dependent hydrolases"/>
    <property type="match status" value="1"/>
</dbReference>
<keyword evidence="3" id="KW-0378">Hydrolase</keyword>
<dbReference type="OrthoDB" id="9771932at2"/>
<dbReference type="GO" id="GO:0016787">
    <property type="term" value="F:hydrolase activity"/>
    <property type="evidence" value="ECO:0007669"/>
    <property type="project" value="UniProtKB-KW"/>
</dbReference>
<evidence type="ECO:0000259" key="2">
    <source>
        <dbReference type="Pfam" id="PF04909"/>
    </source>
</evidence>
<dbReference type="GO" id="GO:0005737">
    <property type="term" value="C:cytoplasm"/>
    <property type="evidence" value="ECO:0007669"/>
    <property type="project" value="TreeGrafter"/>
</dbReference>
<dbReference type="EMBL" id="CYZU01000085">
    <property type="protein sequence ID" value="CUP34107.1"/>
    <property type="molecule type" value="Genomic_DNA"/>
</dbReference>
<proteinExistence type="predicted"/>
<keyword evidence="1" id="KW-0456">Lyase</keyword>
<feature type="domain" description="Amidohydrolase-related" evidence="2">
    <location>
        <begin position="49"/>
        <end position="245"/>
    </location>
</feature>
<organism evidence="3 4">
    <name type="scientific">Faecalicatena contorta</name>
    <dbReference type="NCBI Taxonomy" id="39482"/>
    <lineage>
        <taxon>Bacteria</taxon>
        <taxon>Bacillati</taxon>
        <taxon>Bacillota</taxon>
        <taxon>Clostridia</taxon>
        <taxon>Lachnospirales</taxon>
        <taxon>Lachnospiraceae</taxon>
        <taxon>Faecalicatena</taxon>
    </lineage>
</organism>
<gene>
    <name evidence="3" type="ORF">ERS852491_04904</name>
</gene>
<dbReference type="InterPro" id="IPR032465">
    <property type="entry name" value="ACMSD"/>
</dbReference>
<dbReference type="Proteomes" id="UP000095544">
    <property type="component" value="Unassembled WGS sequence"/>
</dbReference>